<dbReference type="GeneID" id="66997664"/>
<organism evidence="1 2">
    <name type="scientific">Aspergillus udagawae</name>
    <dbReference type="NCBI Taxonomy" id="91492"/>
    <lineage>
        <taxon>Eukaryota</taxon>
        <taxon>Fungi</taxon>
        <taxon>Dikarya</taxon>
        <taxon>Ascomycota</taxon>
        <taxon>Pezizomycotina</taxon>
        <taxon>Eurotiomycetes</taxon>
        <taxon>Eurotiomycetidae</taxon>
        <taxon>Eurotiales</taxon>
        <taxon>Aspergillaceae</taxon>
        <taxon>Aspergillus</taxon>
        <taxon>Aspergillus subgen. Fumigati</taxon>
    </lineage>
</organism>
<gene>
    <name evidence="1" type="ORF">Aud_010187</name>
</gene>
<comment type="caution">
    <text evidence="1">The sequence shown here is derived from an EMBL/GenBank/DDBJ whole genome shotgun (WGS) entry which is preliminary data.</text>
</comment>
<dbReference type="Proteomes" id="UP000036893">
    <property type="component" value="Unassembled WGS sequence"/>
</dbReference>
<protein>
    <submittedName>
        <fullName evidence="1">Uncharacterized protein</fullName>
    </submittedName>
</protein>
<dbReference type="InterPro" id="IPR036188">
    <property type="entry name" value="FAD/NAD-bd_sf"/>
</dbReference>
<dbReference type="SUPFAM" id="SSF51905">
    <property type="entry name" value="FAD/NAD(P)-binding domain"/>
    <property type="match status" value="1"/>
</dbReference>
<proteinExistence type="predicted"/>
<reference evidence="1" key="1">
    <citation type="journal article" date="2015" name="Genome Announc.">
        <title>Draft Genome Sequence of the Pathogenic Filamentous Fungus Aspergillus udagawae Strain IFM 46973T.</title>
        <authorList>
            <person name="Kusuya Y."/>
            <person name="Takahashi-Nakaguchi A."/>
            <person name="Takahashi H."/>
            <person name="Yaguchi T."/>
        </authorList>
    </citation>
    <scope>NUCLEOTIDE SEQUENCE</scope>
    <source>
        <strain evidence="1">IFM 46973</strain>
    </source>
</reference>
<reference evidence="1" key="2">
    <citation type="submission" date="2021-01" db="EMBL/GenBank/DDBJ databases">
        <title>Pan-genome distribution and transcriptional activeness of fungal secondary metabolism genes in Aspergillus section Fumigati.</title>
        <authorList>
            <person name="Takahashi H."/>
            <person name="Umemura M."/>
            <person name="Ninomiya A."/>
            <person name="Kusuya Y."/>
            <person name="Urayama S."/>
            <person name="Shimizu M."/>
            <person name="Watanabe A."/>
            <person name="Kamei K."/>
            <person name="Yaguchi T."/>
            <person name="Hagiwara D."/>
        </authorList>
    </citation>
    <scope>NUCLEOTIDE SEQUENCE</scope>
    <source>
        <strain evidence="1">IFM 46973</strain>
    </source>
</reference>
<name>A0A8E0QYL9_9EURO</name>
<dbReference type="EMBL" id="BBXM02000008">
    <property type="protein sequence ID" value="GIC93699.1"/>
    <property type="molecule type" value="Genomic_DNA"/>
</dbReference>
<dbReference type="RefSeq" id="XP_043150965.1">
    <property type="nucleotide sequence ID" value="XM_043295030.1"/>
</dbReference>
<evidence type="ECO:0000313" key="2">
    <source>
        <dbReference type="Proteomes" id="UP000036893"/>
    </source>
</evidence>
<sequence>MAALNTQAEAEPERFAALERAGFRTERYGDLTSLLRNVGRCSHRLQIKVKSDSHILSCTEDGLMFDDGTHPRADVVVYATGITGNLRDSAQEYFGDIHTQVEDYWGTNQEGEIKGLMYPLDLCFLKSDCAGFCQRS</sequence>
<evidence type="ECO:0000313" key="1">
    <source>
        <dbReference type="EMBL" id="GIC93699.1"/>
    </source>
</evidence>
<accession>A0A8E0QYL9</accession>
<dbReference type="AlphaFoldDB" id="A0A8E0QYL9"/>